<feature type="domain" description="RsgI N-terminal anti-sigma" evidence="7">
    <location>
        <begin position="4"/>
        <end position="52"/>
    </location>
</feature>
<keyword evidence="2" id="KW-1003">Cell membrane</keyword>
<evidence type="ECO:0000313" key="9">
    <source>
        <dbReference type="Proteomes" id="UP000000378"/>
    </source>
</evidence>
<dbReference type="Pfam" id="PF23750">
    <property type="entry name" value="RsgI_M"/>
    <property type="match status" value="1"/>
</dbReference>
<evidence type="ECO:0000256" key="4">
    <source>
        <dbReference type="ARBA" id="ARBA00022989"/>
    </source>
</evidence>
<protein>
    <recommendedName>
        <fullName evidence="7">RsgI N-terminal anti-sigma domain-containing protein</fullName>
    </recommendedName>
</protein>
<reference evidence="9" key="1">
    <citation type="journal article" date="2010" name="Stand. Genomic Sci.">
        <title>Complete genome sequence of Syntrophothermus lipocalidus type strain (TGB-C1T).</title>
        <authorList>
            <consortium name="US DOE Joint Genome Institute (JGI-PGF)"/>
            <person name="Djao O."/>
            <person name="Zhang X."/>
            <person name="Lucas S."/>
            <person name="Lapidus A."/>
            <person name="Glavina Del Rio T."/>
            <person name="Nolan M."/>
            <person name="Tice H."/>
            <person name="Cheng J."/>
            <person name="Han C."/>
            <person name="Tapia R."/>
            <person name="Goodwin L."/>
            <person name="Pitluck S."/>
            <person name="Liolios K."/>
            <person name="Ivanova N."/>
            <person name="Mavromatis K."/>
            <person name="Mikhailova N."/>
            <person name="Ovchinnikova G."/>
            <person name="Pati A."/>
            <person name="Brambilla E."/>
            <person name="Chen A."/>
            <person name="Palaniappan K."/>
            <person name="Land M."/>
            <person name="Hauser L."/>
            <person name="Chang Y."/>
            <person name="Jeffries C."/>
            <person name="Rohde M."/>
            <person name="Sikorski J."/>
            <person name="Spring S."/>
            <person name="Goker M."/>
            <person name="Detter J."/>
            <person name="Woyke T."/>
            <person name="Bristow J."/>
            <person name="Eisen J."/>
            <person name="Markowitz V."/>
            <person name="Hugenholtz P."/>
            <person name="Kyrpides N."/>
            <person name="Klenk H."/>
        </authorList>
    </citation>
    <scope>NUCLEOTIDE SEQUENCE [LARGE SCALE GENOMIC DNA]</scope>
    <source>
        <strain evidence="9">DSM 12680 / TGB-C1</strain>
    </source>
</reference>
<dbReference type="Proteomes" id="UP000000378">
    <property type="component" value="Chromosome"/>
</dbReference>
<keyword evidence="4 6" id="KW-1133">Transmembrane helix</keyword>
<dbReference type="InterPro" id="IPR055431">
    <property type="entry name" value="RsgI_M"/>
</dbReference>
<evidence type="ECO:0000256" key="3">
    <source>
        <dbReference type="ARBA" id="ARBA00022692"/>
    </source>
</evidence>
<evidence type="ECO:0000256" key="5">
    <source>
        <dbReference type="ARBA" id="ARBA00023136"/>
    </source>
</evidence>
<reference evidence="8 9" key="2">
    <citation type="journal article" date="2010" name="Stand. Genomic Sci.">
        <title>Complete genome sequence of Syntrophothermus lipocalidus type strain (TGB-C1).</title>
        <authorList>
            <person name="Djao O.D."/>
            <person name="Zhang X."/>
            <person name="Lucas S."/>
            <person name="Lapidus A."/>
            <person name="Del Rio T.G."/>
            <person name="Nolan M."/>
            <person name="Tice H."/>
            <person name="Cheng J.F."/>
            <person name="Han C."/>
            <person name="Tapia R."/>
            <person name="Goodwin L."/>
            <person name="Pitluck S."/>
            <person name="Liolios K."/>
            <person name="Ivanova N."/>
            <person name="Mavromatis K."/>
            <person name="Mikhailova N."/>
            <person name="Ovchinnikova G."/>
            <person name="Pati A."/>
            <person name="Brambilla E."/>
            <person name="Chen A."/>
            <person name="Palaniappan K."/>
            <person name="Land M."/>
            <person name="Hauser L."/>
            <person name="Chang Y.J."/>
            <person name="Jeffries C.D."/>
            <person name="Rohde M."/>
            <person name="Sikorski J."/>
            <person name="Spring S."/>
            <person name="Goker M."/>
            <person name="Detter J.C."/>
            <person name="Woyke T."/>
            <person name="Bristow J."/>
            <person name="Eisen J.A."/>
            <person name="Markowitz V."/>
            <person name="Hugenholtz P."/>
            <person name="Kyrpides N.C."/>
            <person name="Klenk H.P."/>
        </authorList>
    </citation>
    <scope>NUCLEOTIDE SEQUENCE [LARGE SCALE GENOMIC DNA]</scope>
    <source>
        <strain evidence="9">DSM 12680 / TGB-C1</strain>
    </source>
</reference>
<evidence type="ECO:0000259" key="7">
    <source>
        <dbReference type="PROSITE" id="PS51849"/>
    </source>
</evidence>
<dbReference type="KEGG" id="slp:Slip_0747"/>
<dbReference type="PROSITE" id="PS51849">
    <property type="entry name" value="RSGI_N"/>
    <property type="match status" value="1"/>
</dbReference>
<organism evidence="8 9">
    <name type="scientific">Syntrophothermus lipocalidus (strain DSM 12680 / TGB-C1)</name>
    <dbReference type="NCBI Taxonomy" id="643648"/>
    <lineage>
        <taxon>Bacteria</taxon>
        <taxon>Bacillati</taxon>
        <taxon>Bacillota</taxon>
        <taxon>Clostridia</taxon>
        <taxon>Eubacteriales</taxon>
        <taxon>Syntrophomonadaceae</taxon>
        <taxon>Syntrophothermus</taxon>
    </lineage>
</organism>
<dbReference type="GO" id="GO:0005886">
    <property type="term" value="C:plasma membrane"/>
    <property type="evidence" value="ECO:0007669"/>
    <property type="project" value="UniProtKB-SubCell"/>
</dbReference>
<gene>
    <name evidence="8" type="ordered locus">Slip_0747</name>
</gene>
<evidence type="ECO:0000256" key="2">
    <source>
        <dbReference type="ARBA" id="ARBA00022475"/>
    </source>
</evidence>
<dbReference type="HOGENOM" id="CLU_1408124_0_0_9"/>
<dbReference type="STRING" id="643648.Slip_0747"/>
<keyword evidence="5 6" id="KW-0472">Membrane</keyword>
<dbReference type="Pfam" id="PF12791">
    <property type="entry name" value="RsgI_N"/>
    <property type="match status" value="1"/>
</dbReference>
<evidence type="ECO:0000256" key="1">
    <source>
        <dbReference type="ARBA" id="ARBA00004162"/>
    </source>
</evidence>
<dbReference type="AlphaFoldDB" id="D7CLE2"/>
<evidence type="ECO:0000256" key="6">
    <source>
        <dbReference type="SAM" id="Phobius"/>
    </source>
</evidence>
<keyword evidence="9" id="KW-1185">Reference proteome</keyword>
<dbReference type="InterPro" id="IPR024449">
    <property type="entry name" value="Anti-sigma_RsgI_N"/>
</dbReference>
<evidence type="ECO:0000313" key="8">
    <source>
        <dbReference type="EMBL" id="ADI01527.1"/>
    </source>
</evidence>
<sequence length="193" mass="21105">MAVIKGVVLESSESGAVILTRSGRFRRVRARKYLPDVGTEIQYREWGRDVVWYGVAVVVLFVLMLQIAAFLSPAVYMSIESGPGIKLGINRFGLVVNPVSTDENGARILNQVSVRGRDAGSALEALLNKSLAEGLIETPRHEVVLIAVPVNQTGDRLLRKLVPPLNGRLESWFAENGGSHTSVEICVTRKPDE</sequence>
<keyword evidence="3 6" id="KW-0812">Transmembrane</keyword>
<dbReference type="OrthoDB" id="9800626at2"/>
<feature type="transmembrane region" description="Helical" evidence="6">
    <location>
        <begin position="50"/>
        <end position="71"/>
    </location>
</feature>
<comment type="subcellular location">
    <subcellularLocation>
        <location evidence="1">Cell membrane</location>
        <topology evidence="1">Single-pass membrane protein</topology>
    </subcellularLocation>
</comment>
<dbReference type="EMBL" id="CP002048">
    <property type="protein sequence ID" value="ADI01527.1"/>
    <property type="molecule type" value="Genomic_DNA"/>
</dbReference>
<accession>D7CLE2</accession>
<proteinExistence type="predicted"/>
<name>D7CLE2_SYNLT</name>
<dbReference type="RefSeq" id="WP_013174929.1">
    <property type="nucleotide sequence ID" value="NC_014220.1"/>
</dbReference>